<sequence>MSKVNDKPIAIIGGGGHASVLADILINQKRKIVALILPSGQPERQVFNNIPVYNDDQFAEIFSPEEISIVNGIGFIPHSQLRETIYHKYKAAGFIFETIISTDAIISPYAKVQEGVQILHGAVVQSGALIKRNSIVNTRAVVEHDSIIGCHNHVAPGSLVCGGAVTDDAVFLGAGSVVIQGINISKRCIVGAGCIIKHDLSENSLCFSPSPRIESIRNTGVSDHE</sequence>
<keyword evidence="4" id="KW-1185">Reference proteome</keyword>
<dbReference type="InterPro" id="IPR050179">
    <property type="entry name" value="Trans_hexapeptide_repeat"/>
</dbReference>
<evidence type="ECO:0000259" key="2">
    <source>
        <dbReference type="Pfam" id="PF17836"/>
    </source>
</evidence>
<name>A0ABY6JA62_9ENTR</name>
<comment type="similarity">
    <text evidence="1">Belongs to the transferase hexapeptide repeat family.</text>
</comment>
<accession>A0ABY6JA62</accession>
<dbReference type="Gene3D" id="3.40.50.20">
    <property type="match status" value="1"/>
</dbReference>
<gene>
    <name evidence="3" type="ORF">KFZ77_12705</name>
</gene>
<dbReference type="EMBL" id="CP074352">
    <property type="protein sequence ID" value="UYU30727.1"/>
    <property type="molecule type" value="Genomic_DNA"/>
</dbReference>
<dbReference type="InterPro" id="IPR041561">
    <property type="entry name" value="PglD_N"/>
</dbReference>
<dbReference type="Proteomes" id="UP001156318">
    <property type="component" value="Chromosome"/>
</dbReference>
<dbReference type="RefSeq" id="WP_264384405.1">
    <property type="nucleotide sequence ID" value="NZ_CP074352.1"/>
</dbReference>
<dbReference type="NCBIfam" id="TIGR03570">
    <property type="entry name" value="NeuD_NnaD"/>
    <property type="match status" value="1"/>
</dbReference>
<dbReference type="InterPro" id="IPR020019">
    <property type="entry name" value="AcTrfase_PglD-like"/>
</dbReference>
<dbReference type="Pfam" id="PF17836">
    <property type="entry name" value="PglD_N"/>
    <property type="match status" value="1"/>
</dbReference>
<evidence type="ECO:0000313" key="4">
    <source>
        <dbReference type="Proteomes" id="UP001156318"/>
    </source>
</evidence>
<dbReference type="PANTHER" id="PTHR43300:SF7">
    <property type="entry name" value="UDP-N-ACETYLBACILLOSAMINE N-ACETYLTRANSFERASE"/>
    <property type="match status" value="1"/>
</dbReference>
<evidence type="ECO:0000256" key="1">
    <source>
        <dbReference type="ARBA" id="ARBA00007274"/>
    </source>
</evidence>
<organism evidence="3 4">
    <name type="scientific">Siccibacter colletis</name>
    <dbReference type="NCBI Taxonomy" id="1505757"/>
    <lineage>
        <taxon>Bacteria</taxon>
        <taxon>Pseudomonadati</taxon>
        <taxon>Pseudomonadota</taxon>
        <taxon>Gammaproteobacteria</taxon>
        <taxon>Enterobacterales</taxon>
        <taxon>Enterobacteriaceae</taxon>
        <taxon>Siccibacter</taxon>
    </lineage>
</organism>
<dbReference type="CDD" id="cd03360">
    <property type="entry name" value="LbH_AT_putative"/>
    <property type="match status" value="1"/>
</dbReference>
<dbReference type="SUPFAM" id="SSF51161">
    <property type="entry name" value="Trimeric LpxA-like enzymes"/>
    <property type="match status" value="1"/>
</dbReference>
<feature type="domain" description="PglD N-terminal" evidence="2">
    <location>
        <begin position="9"/>
        <end position="88"/>
    </location>
</feature>
<dbReference type="PANTHER" id="PTHR43300">
    <property type="entry name" value="ACETYLTRANSFERASE"/>
    <property type="match status" value="1"/>
</dbReference>
<protein>
    <submittedName>
        <fullName evidence="3">Acetyltransferase</fullName>
    </submittedName>
</protein>
<evidence type="ECO:0000313" key="3">
    <source>
        <dbReference type="EMBL" id="UYU30727.1"/>
    </source>
</evidence>
<proteinExistence type="inferred from homology"/>
<reference evidence="3 4" key="1">
    <citation type="submission" date="2021-05" db="EMBL/GenBank/DDBJ databases">
        <title>Isolation, identification, and the growth promoting effects of Pantoea dispersa strain YSD J2 from the aboveground leaves of Cyperus esculentus L.Var. Sativus.</title>
        <authorList>
            <person name="Wang S."/>
            <person name="Tang X.M."/>
            <person name="Huang Y.N."/>
        </authorList>
    </citation>
    <scope>NUCLEOTIDE SEQUENCE [LARGE SCALE GENOMIC DNA]</scope>
    <source>
        <strain evidence="4">YSD YN2</strain>
    </source>
</reference>
<dbReference type="InterPro" id="IPR011004">
    <property type="entry name" value="Trimer_LpxA-like_sf"/>
</dbReference>
<dbReference type="Gene3D" id="2.160.10.10">
    <property type="entry name" value="Hexapeptide repeat proteins"/>
    <property type="match status" value="1"/>
</dbReference>